<evidence type="ECO:0000313" key="2">
    <source>
        <dbReference type="EMBL" id="KAL0327940.1"/>
    </source>
</evidence>
<reference evidence="2" key="1">
    <citation type="submission" date="2020-06" db="EMBL/GenBank/DDBJ databases">
        <authorList>
            <person name="Li T."/>
            <person name="Hu X."/>
            <person name="Zhang T."/>
            <person name="Song X."/>
            <person name="Zhang H."/>
            <person name="Dai N."/>
            <person name="Sheng W."/>
            <person name="Hou X."/>
            <person name="Wei L."/>
        </authorList>
    </citation>
    <scope>NUCLEOTIDE SEQUENCE</scope>
    <source>
        <strain evidence="2">KEN8</strain>
        <tissue evidence="2">Leaf</tissue>
    </source>
</reference>
<feature type="domain" description="Reverse transcriptase zinc-binding" evidence="1">
    <location>
        <begin position="187"/>
        <end position="251"/>
    </location>
</feature>
<proteinExistence type="predicted"/>
<organism evidence="2">
    <name type="scientific">Sesamum calycinum</name>
    <dbReference type="NCBI Taxonomy" id="2727403"/>
    <lineage>
        <taxon>Eukaryota</taxon>
        <taxon>Viridiplantae</taxon>
        <taxon>Streptophyta</taxon>
        <taxon>Embryophyta</taxon>
        <taxon>Tracheophyta</taxon>
        <taxon>Spermatophyta</taxon>
        <taxon>Magnoliopsida</taxon>
        <taxon>eudicotyledons</taxon>
        <taxon>Gunneridae</taxon>
        <taxon>Pentapetalae</taxon>
        <taxon>asterids</taxon>
        <taxon>lamiids</taxon>
        <taxon>Lamiales</taxon>
        <taxon>Pedaliaceae</taxon>
        <taxon>Sesamum</taxon>
    </lineage>
</organism>
<dbReference type="EMBL" id="JACGWM010000014">
    <property type="protein sequence ID" value="KAL0327940.1"/>
    <property type="molecule type" value="Genomic_DNA"/>
</dbReference>
<dbReference type="InterPro" id="IPR026960">
    <property type="entry name" value="RVT-Znf"/>
</dbReference>
<reference evidence="2" key="2">
    <citation type="journal article" date="2024" name="Plant">
        <title>Genomic evolution and insights into agronomic trait innovations of Sesamum species.</title>
        <authorList>
            <person name="Miao H."/>
            <person name="Wang L."/>
            <person name="Qu L."/>
            <person name="Liu H."/>
            <person name="Sun Y."/>
            <person name="Le M."/>
            <person name="Wang Q."/>
            <person name="Wei S."/>
            <person name="Zheng Y."/>
            <person name="Lin W."/>
            <person name="Duan Y."/>
            <person name="Cao H."/>
            <person name="Xiong S."/>
            <person name="Wang X."/>
            <person name="Wei L."/>
            <person name="Li C."/>
            <person name="Ma Q."/>
            <person name="Ju M."/>
            <person name="Zhao R."/>
            <person name="Li G."/>
            <person name="Mu C."/>
            <person name="Tian Q."/>
            <person name="Mei H."/>
            <person name="Zhang T."/>
            <person name="Gao T."/>
            <person name="Zhang H."/>
        </authorList>
    </citation>
    <scope>NUCLEOTIDE SEQUENCE</scope>
    <source>
        <strain evidence="2">KEN8</strain>
    </source>
</reference>
<sequence length="295" mass="33971">MGKQKRFIGFQRNKICSKRFEGGLGFRDFRHFNTALLAKQAWRILSEPTCLLSKVMEVGYFHTTSFFEAKKSWNTSYAWQGIFGTGRLIEKGCRWLVGDGRSIGIWHDRWVPREYMFKVISPPSILDRHATVSQLISDSGREWKEDLVRETFHPNEANTSLSMSLGRGTTDALIWHRSKKGPSRMDPNRDLDIIWKTKVPARVELFGWKACSNAIPTVRSLLRNKVSISTKYPQCDEEFEDVKQSCALSCSTDHMDSLILRGLIIVQETGGRREQGLTSIDRNNRTILRRIQRGQ</sequence>
<protein>
    <recommendedName>
        <fullName evidence="1">Reverse transcriptase zinc-binding domain-containing protein</fullName>
    </recommendedName>
</protein>
<accession>A0AAW2MBM3</accession>
<comment type="caution">
    <text evidence="2">The sequence shown here is derived from an EMBL/GenBank/DDBJ whole genome shotgun (WGS) entry which is preliminary data.</text>
</comment>
<dbReference type="Pfam" id="PF13966">
    <property type="entry name" value="zf-RVT"/>
    <property type="match status" value="1"/>
</dbReference>
<evidence type="ECO:0000259" key="1">
    <source>
        <dbReference type="Pfam" id="PF13966"/>
    </source>
</evidence>
<gene>
    <name evidence="2" type="ORF">Scaly_2226600</name>
</gene>
<dbReference type="AlphaFoldDB" id="A0AAW2MBM3"/>
<name>A0AAW2MBM3_9LAMI</name>